<gene>
    <name evidence="1" type="ORF">J3R30DRAFT_3240207</name>
</gene>
<dbReference type="EMBL" id="JAOTPV010000006">
    <property type="protein sequence ID" value="KAJ4480833.1"/>
    <property type="molecule type" value="Genomic_DNA"/>
</dbReference>
<dbReference type="OrthoDB" id="3253907at2759"/>
<sequence length="86" mass="9983">LEHTLMECKIPGQQEVWERAKEIWEGTGSRWKDINFGVIMGCGLIDFKKEDGKKSTGLSRLFRIIVLESTYLIWKLRNERVIGGKD</sequence>
<name>A0A9W9AEA6_9AGAR</name>
<evidence type="ECO:0000313" key="2">
    <source>
        <dbReference type="Proteomes" id="UP001150266"/>
    </source>
</evidence>
<feature type="non-terminal residue" evidence="1">
    <location>
        <position position="1"/>
    </location>
</feature>
<dbReference type="Proteomes" id="UP001150266">
    <property type="component" value="Unassembled WGS sequence"/>
</dbReference>
<feature type="non-terminal residue" evidence="1">
    <location>
        <position position="86"/>
    </location>
</feature>
<accession>A0A9W9AEA6</accession>
<reference evidence="1" key="1">
    <citation type="submission" date="2022-08" db="EMBL/GenBank/DDBJ databases">
        <title>A Global Phylogenomic Analysis of the Shiitake Genus Lentinula.</title>
        <authorList>
            <consortium name="DOE Joint Genome Institute"/>
            <person name="Sierra-Patev S."/>
            <person name="Min B."/>
            <person name="Naranjo-Ortiz M."/>
            <person name="Looney B."/>
            <person name="Konkel Z."/>
            <person name="Slot J.C."/>
            <person name="Sakamoto Y."/>
            <person name="Steenwyk J.L."/>
            <person name="Rokas A."/>
            <person name="Carro J."/>
            <person name="Camarero S."/>
            <person name="Ferreira P."/>
            <person name="Molpeceres G."/>
            <person name="Ruiz-Duenas F.J."/>
            <person name="Serrano A."/>
            <person name="Henrissat B."/>
            <person name="Drula E."/>
            <person name="Hughes K.W."/>
            <person name="Mata J.L."/>
            <person name="Ishikawa N.K."/>
            <person name="Vargas-Isla R."/>
            <person name="Ushijima S."/>
            <person name="Smith C.A."/>
            <person name="Ahrendt S."/>
            <person name="Andreopoulos W."/>
            <person name="He G."/>
            <person name="Labutti K."/>
            <person name="Lipzen A."/>
            <person name="Ng V."/>
            <person name="Riley R."/>
            <person name="Sandor L."/>
            <person name="Barry K."/>
            <person name="Martinez A.T."/>
            <person name="Xiao Y."/>
            <person name="Gibbons J.G."/>
            <person name="Terashima K."/>
            <person name="Grigoriev I.V."/>
            <person name="Hibbett D.S."/>
        </authorList>
    </citation>
    <scope>NUCLEOTIDE SEQUENCE</scope>
    <source>
        <strain evidence="1">JLM2183</strain>
    </source>
</reference>
<organism evidence="1 2">
    <name type="scientific">Lentinula aciculospora</name>
    <dbReference type="NCBI Taxonomy" id="153920"/>
    <lineage>
        <taxon>Eukaryota</taxon>
        <taxon>Fungi</taxon>
        <taxon>Dikarya</taxon>
        <taxon>Basidiomycota</taxon>
        <taxon>Agaricomycotina</taxon>
        <taxon>Agaricomycetes</taxon>
        <taxon>Agaricomycetidae</taxon>
        <taxon>Agaricales</taxon>
        <taxon>Marasmiineae</taxon>
        <taxon>Omphalotaceae</taxon>
        <taxon>Lentinula</taxon>
    </lineage>
</organism>
<dbReference type="AlphaFoldDB" id="A0A9W9AEA6"/>
<comment type="caution">
    <text evidence="1">The sequence shown here is derived from an EMBL/GenBank/DDBJ whole genome shotgun (WGS) entry which is preliminary data.</text>
</comment>
<keyword evidence="2" id="KW-1185">Reference proteome</keyword>
<protein>
    <submittedName>
        <fullName evidence="1">Uncharacterized protein</fullName>
    </submittedName>
</protein>
<evidence type="ECO:0000313" key="1">
    <source>
        <dbReference type="EMBL" id="KAJ4480833.1"/>
    </source>
</evidence>
<proteinExistence type="predicted"/>